<dbReference type="InterPro" id="IPR045225">
    <property type="entry name" value="Uracil/uridine/allantoin_perm"/>
</dbReference>
<comment type="subcellular location">
    <subcellularLocation>
        <location evidence="1">Membrane</location>
        <topology evidence="1">Multi-pass membrane protein</topology>
    </subcellularLocation>
</comment>
<feature type="transmembrane region" description="Helical" evidence="6">
    <location>
        <begin position="80"/>
        <end position="100"/>
    </location>
</feature>
<evidence type="ECO:0000313" key="7">
    <source>
        <dbReference type="EMBL" id="CAK7903378.1"/>
    </source>
</evidence>
<evidence type="ECO:0000256" key="4">
    <source>
        <dbReference type="ARBA" id="ARBA00022989"/>
    </source>
</evidence>
<feature type="transmembrane region" description="Helical" evidence="6">
    <location>
        <begin position="120"/>
        <end position="141"/>
    </location>
</feature>
<accession>A0ABP0EB03</accession>
<feature type="transmembrane region" description="Helical" evidence="6">
    <location>
        <begin position="400"/>
        <end position="422"/>
    </location>
</feature>
<evidence type="ECO:0000256" key="3">
    <source>
        <dbReference type="ARBA" id="ARBA00022692"/>
    </source>
</evidence>
<feature type="transmembrane region" description="Helical" evidence="6">
    <location>
        <begin position="48"/>
        <end position="68"/>
    </location>
</feature>
<feature type="transmembrane region" description="Helical" evidence="6">
    <location>
        <begin position="443"/>
        <end position="466"/>
    </location>
</feature>
<dbReference type="PANTHER" id="PTHR30618:SF15">
    <property type="entry name" value="NICOTINAMIDE RIBOSIDE TRANSPORTER 1-RELATED"/>
    <property type="match status" value="1"/>
</dbReference>
<feature type="transmembrane region" description="Helical" evidence="6">
    <location>
        <begin position="180"/>
        <end position="197"/>
    </location>
</feature>
<dbReference type="InterPro" id="IPR001248">
    <property type="entry name" value="Pur-cyt_permease"/>
</dbReference>
<feature type="transmembrane region" description="Helical" evidence="6">
    <location>
        <begin position="204"/>
        <end position="225"/>
    </location>
</feature>
<dbReference type="EMBL" id="OZ004256">
    <property type="protein sequence ID" value="CAK7903378.1"/>
    <property type="molecule type" value="Genomic_DNA"/>
</dbReference>
<organism evidence="7 8">
    <name type="scientific">[Candida] anglica</name>
    <dbReference type="NCBI Taxonomy" id="148631"/>
    <lineage>
        <taxon>Eukaryota</taxon>
        <taxon>Fungi</taxon>
        <taxon>Dikarya</taxon>
        <taxon>Ascomycota</taxon>
        <taxon>Saccharomycotina</taxon>
        <taxon>Pichiomycetes</taxon>
        <taxon>Debaryomycetaceae</taxon>
        <taxon>Kurtzmaniella</taxon>
    </lineage>
</organism>
<dbReference type="Gene3D" id="1.10.4160.10">
    <property type="entry name" value="Hydantoin permease"/>
    <property type="match status" value="1"/>
</dbReference>
<sequence>MVYVTTNVSNFTSWTHTIAEKLEVPHDVEPTILRNKDLDPMQRERRVWGMWSFFGYWGVPNITIWTWSTGSAMLSLGLNIGHTMGALTLGNIIICIYTCLNSGPGSKYRIGYTVCQRMIFGIYGSGIGIFIRIILSIVFYGSQSWLGGQGLVVMFSAFSNNYLNLENTFPTSLAMTTRDFVGFFCFQIIQFFFYFMKPEKMDKYVNASCLITFVAFVGVLATCLAKNNGPGPIYYEKVTLSKLETGWMWLYSMTIWYGALSPDVTNQSDFSRFASSKKKMYVGIISSVMLTGTFVPLAGLLCASATQQLYGEPLWLPTDISLQWLTDNYSPGCRAAAFFCGFAYASSQLTFNVLANGFAGGMDLSGVCPKYINIRRGAFITALLSWAVQPWNFYNTSSVFISVMSSFGVFVTPIIAITIADFHIVRRSNLPLSDLYSTASDGTFYFTGGFNFRAIVVWLMTVAPGLPGLIGSVQTSAKIPAGLNNFFYGNVVFAFGCPFILYILVCYVFPVKNANTNDKSDVFNVFTLDECVKLDMIPCSTIEVLDGITRNSGSYSSEQDLKKG</sequence>
<protein>
    <submittedName>
        <fullName evidence="7">Thiamine transporter</fullName>
    </submittedName>
</protein>
<keyword evidence="8" id="KW-1185">Reference proteome</keyword>
<reference evidence="7 8" key="1">
    <citation type="submission" date="2024-01" db="EMBL/GenBank/DDBJ databases">
        <authorList>
            <consortium name="Genoscope - CEA"/>
            <person name="William W."/>
        </authorList>
    </citation>
    <scope>NUCLEOTIDE SEQUENCE [LARGE SCALE GENOMIC DNA]</scope>
    <source>
        <strain evidence="7 8">29B2s-10</strain>
    </source>
</reference>
<dbReference type="Pfam" id="PF02133">
    <property type="entry name" value="Transp_cyt_pur"/>
    <property type="match status" value="1"/>
</dbReference>
<evidence type="ECO:0000256" key="5">
    <source>
        <dbReference type="ARBA" id="ARBA00023136"/>
    </source>
</evidence>
<evidence type="ECO:0000256" key="2">
    <source>
        <dbReference type="ARBA" id="ARBA00008974"/>
    </source>
</evidence>
<dbReference type="InterPro" id="IPR012681">
    <property type="entry name" value="NCS1"/>
</dbReference>
<feature type="transmembrane region" description="Helical" evidence="6">
    <location>
        <begin position="486"/>
        <end position="509"/>
    </location>
</feature>
<dbReference type="Proteomes" id="UP001497600">
    <property type="component" value="Chromosome D"/>
</dbReference>
<dbReference type="CDD" id="cd11482">
    <property type="entry name" value="SLC-NCS1sbd_NRT1-like"/>
    <property type="match status" value="1"/>
</dbReference>
<keyword evidence="3 6" id="KW-0812">Transmembrane</keyword>
<evidence type="ECO:0000256" key="6">
    <source>
        <dbReference type="SAM" id="Phobius"/>
    </source>
</evidence>
<dbReference type="NCBIfam" id="TIGR00800">
    <property type="entry name" value="ncs1"/>
    <property type="match status" value="1"/>
</dbReference>
<feature type="transmembrane region" description="Helical" evidence="6">
    <location>
        <begin position="245"/>
        <end position="260"/>
    </location>
</feature>
<gene>
    <name evidence="7" type="primary">THI7</name>
    <name evidence="7" type="ORF">CAAN4_D04280</name>
</gene>
<dbReference type="PANTHER" id="PTHR30618">
    <property type="entry name" value="NCS1 FAMILY PURINE/PYRIMIDINE TRANSPORTER"/>
    <property type="match status" value="1"/>
</dbReference>
<name>A0ABP0EB03_9ASCO</name>
<keyword evidence="4 6" id="KW-1133">Transmembrane helix</keyword>
<evidence type="ECO:0000313" key="8">
    <source>
        <dbReference type="Proteomes" id="UP001497600"/>
    </source>
</evidence>
<evidence type="ECO:0000256" key="1">
    <source>
        <dbReference type="ARBA" id="ARBA00004141"/>
    </source>
</evidence>
<feature type="transmembrane region" description="Helical" evidence="6">
    <location>
        <begin position="281"/>
        <end position="306"/>
    </location>
</feature>
<keyword evidence="5 6" id="KW-0472">Membrane</keyword>
<proteinExistence type="inferred from homology"/>
<comment type="similarity">
    <text evidence="2">Belongs to the purine-cytosine permease (2.A.39) family.</text>
</comment>